<keyword evidence="2" id="KW-0809">Transit peptide</keyword>
<dbReference type="OrthoDB" id="9797825at2"/>
<dbReference type="Pfam" id="PF07542">
    <property type="entry name" value="ATP12"/>
    <property type="match status" value="1"/>
</dbReference>
<evidence type="ECO:0000256" key="1">
    <source>
        <dbReference type="ARBA" id="ARBA00008231"/>
    </source>
</evidence>
<evidence type="ECO:0000313" key="5">
    <source>
        <dbReference type="Proteomes" id="UP000274661"/>
    </source>
</evidence>
<evidence type="ECO:0000256" key="3">
    <source>
        <dbReference type="ARBA" id="ARBA00023186"/>
    </source>
</evidence>
<dbReference type="GO" id="GO:0043461">
    <property type="term" value="P:proton-transporting ATP synthase complex assembly"/>
    <property type="evidence" value="ECO:0007669"/>
    <property type="project" value="InterPro"/>
</dbReference>
<comment type="similarity">
    <text evidence="1">Belongs to the ATP12 family.</text>
</comment>
<dbReference type="InterPro" id="IPR011419">
    <property type="entry name" value="ATP12_ATP_synth-F1-assembly"/>
</dbReference>
<evidence type="ECO:0000256" key="2">
    <source>
        <dbReference type="ARBA" id="ARBA00022946"/>
    </source>
</evidence>
<dbReference type="Gene3D" id="3.30.2180.10">
    <property type="entry name" value="ATP12-like"/>
    <property type="match status" value="1"/>
</dbReference>
<dbReference type="PANTHER" id="PTHR21013">
    <property type="entry name" value="ATP SYNTHASE MITOCHONDRIAL F1 COMPLEX ASSEMBLY FACTOR 2/ATP12 PROTEIN, MITOCHONDRIAL PRECURSOR"/>
    <property type="match status" value="1"/>
</dbReference>
<accession>A0A3R9WQL3</accession>
<dbReference type="RefSeq" id="WP_126719912.1">
    <property type="nucleotide sequence ID" value="NZ_RWJF01000001.1"/>
</dbReference>
<dbReference type="AlphaFoldDB" id="A0A3R9WQL3"/>
<evidence type="ECO:0000313" key="4">
    <source>
        <dbReference type="EMBL" id="RST31972.1"/>
    </source>
</evidence>
<reference evidence="4 5" key="1">
    <citation type="submission" date="2018-12" db="EMBL/GenBank/DDBJ databases">
        <title>Sphingomonas sp. HMF7854 Genome sequencing and assembly.</title>
        <authorList>
            <person name="Cha I."/>
            <person name="Kang H."/>
            <person name="Kim H."/>
            <person name="Kang J."/>
            <person name="Joh K."/>
        </authorList>
    </citation>
    <scope>NUCLEOTIDE SEQUENCE [LARGE SCALE GENOMIC DNA]</scope>
    <source>
        <strain evidence="4 5">HMF7854</strain>
    </source>
</reference>
<gene>
    <name evidence="4" type="ORF">HMF7854_14840</name>
</gene>
<protein>
    <submittedName>
        <fullName evidence="4">ATPase</fullName>
    </submittedName>
</protein>
<dbReference type="InterPro" id="IPR023335">
    <property type="entry name" value="ATP12_ortho_dom_sf"/>
</dbReference>
<comment type="caution">
    <text evidence="4">The sequence shown here is derived from an EMBL/GenBank/DDBJ whole genome shotgun (WGS) entry which is preliminary data.</text>
</comment>
<dbReference type="Proteomes" id="UP000274661">
    <property type="component" value="Unassembled WGS sequence"/>
</dbReference>
<proteinExistence type="inferred from homology"/>
<dbReference type="Gene3D" id="1.10.3580.10">
    <property type="entry name" value="ATP12 ATPase"/>
    <property type="match status" value="1"/>
</dbReference>
<name>A0A3R9WQL3_9SPHN</name>
<keyword evidence="3" id="KW-0143">Chaperone</keyword>
<sequence>MKRFWKEAAVDAGGRVLLDGRPVRTPARAELVLPTATLADAVAAEWDGVGERVDPRVMPLTGLANAALDRVAPDPETFAAGLARYAEGDLLSYRAEHPDALVERQAGLWDPLLAWARDRHGAELMVTVGISPVRQSADAVERLGAAVRAFDPFRLAGLSPLVTIGGSLVVALAVIEGKVTPEQGWAAVSLDEAWQLERWGEDPEALMALRNRERDWLAAARFLALL</sequence>
<dbReference type="SUPFAM" id="SSF160909">
    <property type="entry name" value="ATP12-like"/>
    <property type="match status" value="1"/>
</dbReference>
<keyword evidence="5" id="KW-1185">Reference proteome</keyword>
<dbReference type="PANTHER" id="PTHR21013:SF10">
    <property type="entry name" value="ATP SYNTHASE MITOCHONDRIAL F1 COMPLEX ASSEMBLY FACTOR 2"/>
    <property type="match status" value="1"/>
</dbReference>
<dbReference type="InterPro" id="IPR042272">
    <property type="entry name" value="ATP12_ATP_synth-F1-assembly_N"/>
</dbReference>
<organism evidence="4 5">
    <name type="scientific">Sphingomonas ginkgonis</name>
    <dbReference type="NCBI Taxonomy" id="2315330"/>
    <lineage>
        <taxon>Bacteria</taxon>
        <taxon>Pseudomonadati</taxon>
        <taxon>Pseudomonadota</taxon>
        <taxon>Alphaproteobacteria</taxon>
        <taxon>Sphingomonadales</taxon>
        <taxon>Sphingomonadaceae</taxon>
        <taxon>Sphingomonas</taxon>
    </lineage>
</organism>
<dbReference type="EMBL" id="RWJF01000001">
    <property type="protein sequence ID" value="RST31972.1"/>
    <property type="molecule type" value="Genomic_DNA"/>
</dbReference>